<name>A0A379N2P4_9PROT</name>
<evidence type="ECO:0000313" key="2">
    <source>
        <dbReference type="EMBL" id="SUE40700.1"/>
    </source>
</evidence>
<dbReference type="EMBL" id="UGVN01000001">
    <property type="protein sequence ID" value="SUE40700.1"/>
    <property type="molecule type" value="Genomic_DNA"/>
</dbReference>
<feature type="region of interest" description="Disordered" evidence="1">
    <location>
        <begin position="1"/>
        <end position="46"/>
    </location>
</feature>
<protein>
    <recommendedName>
        <fullName evidence="4">EAL domain-containing protein</fullName>
    </recommendedName>
</protein>
<dbReference type="AlphaFoldDB" id="A0A379N2P4"/>
<evidence type="ECO:0008006" key="4">
    <source>
        <dbReference type="Google" id="ProtNLM"/>
    </source>
</evidence>
<accession>A0A379N2P4</accession>
<dbReference type="RefSeq" id="WP_019462001.1">
    <property type="nucleotide sequence ID" value="NZ_AP031462.1"/>
</dbReference>
<sequence length="416" mass="44244">MSLSLATPRQPASAPPLDHPLDHPSGHPPGHPPPPSLGRREALPGGEAGTARDLAALVHHCTASDSRRDVVWLRLSTLPPGLDRPHHRRLLREAATPPVGPRGRSFHLPNGDLAVVAPPGPGAGIAETTRAALEGALPEVMLGQVLRTMRLPQEAVSVLAALEESLGLRQPPAPPADARPLDPAGLAEAERALRHADVWPLHARQSVCRLIPEEGRLEPVREDVRPIAASVSERLLGGRDASASPALAAHLGDLLAARLLATLLSRRDWQGSPRPLHLPLSLATLSGPAFLHLDAMLPPALKPLLTLGLPALEVLAAPGEVPLLRRFLLARGYRLALEVPEPGLLAAFRPARLGIATLRIPFSPDLPAAPGMLRTVLEDRRTELVLAGCDGAAAIAWGWKMGIRLFQGRAIQHRRG</sequence>
<dbReference type="GeneID" id="99633316"/>
<organism evidence="2 3">
    <name type="scientific">Roseomonas mucosa</name>
    <dbReference type="NCBI Taxonomy" id="207340"/>
    <lineage>
        <taxon>Bacteria</taxon>
        <taxon>Pseudomonadati</taxon>
        <taxon>Pseudomonadota</taxon>
        <taxon>Alphaproteobacteria</taxon>
        <taxon>Acetobacterales</taxon>
        <taxon>Roseomonadaceae</taxon>
        <taxon>Roseomonas</taxon>
    </lineage>
</organism>
<dbReference type="Proteomes" id="UP000254919">
    <property type="component" value="Unassembled WGS sequence"/>
</dbReference>
<evidence type="ECO:0000256" key="1">
    <source>
        <dbReference type="SAM" id="MobiDB-lite"/>
    </source>
</evidence>
<evidence type="ECO:0000313" key="3">
    <source>
        <dbReference type="Proteomes" id="UP000254919"/>
    </source>
</evidence>
<gene>
    <name evidence="2" type="ORF">NCTC13291_02269</name>
</gene>
<proteinExistence type="predicted"/>
<reference evidence="2 3" key="1">
    <citation type="submission" date="2018-06" db="EMBL/GenBank/DDBJ databases">
        <authorList>
            <consortium name="Pathogen Informatics"/>
            <person name="Doyle S."/>
        </authorList>
    </citation>
    <scope>NUCLEOTIDE SEQUENCE [LARGE SCALE GENOMIC DNA]</scope>
    <source>
        <strain evidence="2 3">NCTC13291</strain>
    </source>
</reference>
<feature type="compositionally biased region" description="Pro residues" evidence="1">
    <location>
        <begin position="26"/>
        <end position="36"/>
    </location>
</feature>